<dbReference type="InterPro" id="IPR057635">
    <property type="entry name" value="Tsg_N"/>
</dbReference>
<dbReference type="Pfam" id="PF04668">
    <property type="entry name" value="Tsg"/>
    <property type="match status" value="1"/>
</dbReference>
<comment type="similarity">
    <text evidence="2">Belongs to the twisted gastrulation protein family.</text>
</comment>
<keyword evidence="6" id="KW-0325">Glycoprotein</keyword>
<evidence type="ECO:0000256" key="7">
    <source>
        <dbReference type="SAM" id="MobiDB-lite"/>
    </source>
</evidence>
<keyword evidence="4" id="KW-0964">Secreted</keyword>
<evidence type="ECO:0000256" key="4">
    <source>
        <dbReference type="ARBA" id="ARBA00022525"/>
    </source>
</evidence>
<name>A0AAJ7NC33_9HYME</name>
<protein>
    <submittedName>
        <fullName evidence="11">Twisted gastrulation protein homolog 1-A isoform X1</fullName>
    </submittedName>
</protein>
<reference evidence="11" key="1">
    <citation type="submission" date="2025-08" db="UniProtKB">
        <authorList>
            <consortium name="RefSeq"/>
        </authorList>
    </citation>
    <scope>IDENTIFICATION</scope>
    <source>
        <tissue evidence="11">Whole body</tissue>
    </source>
</reference>
<dbReference type="GO" id="GO:0030510">
    <property type="term" value="P:regulation of BMP signaling pathway"/>
    <property type="evidence" value="ECO:0007669"/>
    <property type="project" value="TreeGrafter"/>
</dbReference>
<dbReference type="Proteomes" id="UP000694925">
    <property type="component" value="Unplaced"/>
</dbReference>
<feature type="region of interest" description="Disordered" evidence="7">
    <location>
        <begin position="278"/>
        <end position="309"/>
    </location>
</feature>
<dbReference type="AlphaFoldDB" id="A0AAJ7NC33"/>
<feature type="compositionally biased region" description="Acidic residues" evidence="7">
    <location>
        <begin position="284"/>
        <end position="309"/>
    </location>
</feature>
<evidence type="ECO:0000256" key="5">
    <source>
        <dbReference type="ARBA" id="ARBA00022729"/>
    </source>
</evidence>
<evidence type="ECO:0000256" key="3">
    <source>
        <dbReference type="ARBA" id="ARBA00022473"/>
    </source>
</evidence>
<feature type="domain" description="Tsg N-terminal" evidence="9">
    <location>
        <begin position="91"/>
        <end position="147"/>
    </location>
</feature>
<evidence type="ECO:0000256" key="1">
    <source>
        <dbReference type="ARBA" id="ARBA00004613"/>
    </source>
</evidence>
<evidence type="ECO:0000256" key="2">
    <source>
        <dbReference type="ARBA" id="ARBA00010047"/>
    </source>
</evidence>
<dbReference type="Pfam" id="PF23782">
    <property type="entry name" value="Tsg_N"/>
    <property type="match status" value="1"/>
</dbReference>
<dbReference type="InterPro" id="IPR006761">
    <property type="entry name" value="Tsg"/>
</dbReference>
<evidence type="ECO:0000259" key="8">
    <source>
        <dbReference type="Pfam" id="PF04668"/>
    </source>
</evidence>
<evidence type="ECO:0000259" key="9">
    <source>
        <dbReference type="Pfam" id="PF23782"/>
    </source>
</evidence>
<dbReference type="KEGG" id="ccal:108629680"/>
<dbReference type="GeneID" id="108629680"/>
<feature type="domain" description="Tsg C-terminal" evidence="8">
    <location>
        <begin position="151"/>
        <end position="281"/>
    </location>
</feature>
<evidence type="ECO:0000313" key="11">
    <source>
        <dbReference type="RefSeq" id="XP_017888002.2"/>
    </source>
</evidence>
<proteinExistence type="inferred from homology"/>
<keyword evidence="3" id="KW-0217">Developmental protein</keyword>
<evidence type="ECO:0000256" key="6">
    <source>
        <dbReference type="ARBA" id="ARBA00023180"/>
    </source>
</evidence>
<dbReference type="GO" id="GO:0005615">
    <property type="term" value="C:extracellular space"/>
    <property type="evidence" value="ECO:0007669"/>
    <property type="project" value="TreeGrafter"/>
</dbReference>
<keyword evidence="10" id="KW-1185">Reference proteome</keyword>
<comment type="subcellular location">
    <subcellularLocation>
        <location evidence="1">Secreted</location>
    </subcellularLocation>
</comment>
<organism evidence="10 11">
    <name type="scientific">Ceratina calcarata</name>
    <dbReference type="NCBI Taxonomy" id="156304"/>
    <lineage>
        <taxon>Eukaryota</taxon>
        <taxon>Metazoa</taxon>
        <taxon>Ecdysozoa</taxon>
        <taxon>Arthropoda</taxon>
        <taxon>Hexapoda</taxon>
        <taxon>Insecta</taxon>
        <taxon>Pterygota</taxon>
        <taxon>Neoptera</taxon>
        <taxon>Endopterygota</taxon>
        <taxon>Hymenoptera</taxon>
        <taxon>Apocrita</taxon>
        <taxon>Aculeata</taxon>
        <taxon>Apoidea</taxon>
        <taxon>Anthophila</taxon>
        <taxon>Apidae</taxon>
        <taxon>Ceratina</taxon>
        <taxon>Zadontomerus</taxon>
    </lineage>
</organism>
<accession>A0AAJ7NC33</accession>
<dbReference type="PANTHER" id="PTHR12312">
    <property type="entry name" value="TWISTED GASTRULATION PROTEIN HOMOLOG 1-A-RELATED"/>
    <property type="match status" value="1"/>
</dbReference>
<evidence type="ECO:0000313" key="10">
    <source>
        <dbReference type="Proteomes" id="UP000694925"/>
    </source>
</evidence>
<dbReference type="PANTHER" id="PTHR12312:SF16">
    <property type="entry name" value="TWISTED GASTRULATION PROTEIN HOMOLOG 1-A-RELATED"/>
    <property type="match status" value="1"/>
</dbReference>
<sequence>MVSRVESRDFIEIRRARIIRWRSLNERVLKFNFASKRRSLCVLNSKRKAKFRDAASSSTDRHDTMTNWSRTLAAGIIGIVLLTAISKYSDACNEAICASVVSKCMLTQSCKCDLVTCTCCKECFSCLSYLYDECCSCVDLCPKPNITDNPLSKKSHVEDFSEPMPDLFQALTAEPDPLDRWVTFTYPVDFDMSHFTPKHEKEMKYHMQTADEEIHPLKPNVLTFNCTVAFMDQCNSWNKCRASCQSMGATSYRWFHDGCCECIGDTCINYGINESRCKRCPSDKEEEDSKDQYDDYGQDEDDLAEDEID</sequence>
<keyword evidence="5" id="KW-0732">Signal</keyword>
<dbReference type="InterPro" id="IPR057726">
    <property type="entry name" value="Tsg_C"/>
</dbReference>
<dbReference type="RefSeq" id="XP_017888002.2">
    <property type="nucleotide sequence ID" value="XM_018032513.2"/>
</dbReference>
<gene>
    <name evidence="11" type="primary">LOC108629680</name>
</gene>